<dbReference type="EMBL" id="MJEQ01000531">
    <property type="protein sequence ID" value="OIT35646.1"/>
    <property type="molecule type" value="Genomic_DNA"/>
</dbReference>
<keyword evidence="3" id="KW-1185">Reference proteome</keyword>
<reference evidence="2" key="1">
    <citation type="submission" date="2016-11" db="EMBL/GenBank/DDBJ databases">
        <title>The genome of Nicotiana attenuata.</title>
        <authorList>
            <person name="Xu S."/>
            <person name="Brockmoeller T."/>
            <person name="Gaquerel E."/>
            <person name="Navarro A."/>
            <person name="Kuhl H."/>
            <person name="Gase K."/>
            <person name="Ling Z."/>
            <person name="Zhou W."/>
            <person name="Kreitzer C."/>
            <person name="Stanke M."/>
            <person name="Tang H."/>
            <person name="Lyons E."/>
            <person name="Pandey P."/>
            <person name="Pandey S.P."/>
            <person name="Timmermann B."/>
            <person name="Baldwin I.T."/>
        </authorList>
    </citation>
    <scope>NUCLEOTIDE SEQUENCE [LARGE SCALE GENOMIC DNA]</scope>
    <source>
        <strain evidence="2">UT</strain>
    </source>
</reference>
<dbReference type="SMR" id="A0A314L1Z4"/>
<feature type="compositionally biased region" description="Polar residues" evidence="1">
    <location>
        <begin position="1"/>
        <end position="11"/>
    </location>
</feature>
<gene>
    <name evidence="2" type="ORF">A4A49_52190</name>
</gene>
<comment type="caution">
    <text evidence="2">The sequence shown here is derived from an EMBL/GenBank/DDBJ whole genome shotgun (WGS) entry which is preliminary data.</text>
</comment>
<feature type="region of interest" description="Disordered" evidence="1">
    <location>
        <begin position="1"/>
        <end position="28"/>
    </location>
</feature>
<protein>
    <submittedName>
        <fullName evidence="2">Uncharacterized protein</fullName>
    </submittedName>
</protein>
<evidence type="ECO:0000313" key="2">
    <source>
        <dbReference type="EMBL" id="OIT35646.1"/>
    </source>
</evidence>
<evidence type="ECO:0000256" key="1">
    <source>
        <dbReference type="SAM" id="MobiDB-lite"/>
    </source>
</evidence>
<organism evidence="2 3">
    <name type="scientific">Nicotiana attenuata</name>
    <name type="common">Coyote tobacco</name>
    <dbReference type="NCBI Taxonomy" id="49451"/>
    <lineage>
        <taxon>Eukaryota</taxon>
        <taxon>Viridiplantae</taxon>
        <taxon>Streptophyta</taxon>
        <taxon>Embryophyta</taxon>
        <taxon>Tracheophyta</taxon>
        <taxon>Spermatophyta</taxon>
        <taxon>Magnoliopsida</taxon>
        <taxon>eudicotyledons</taxon>
        <taxon>Gunneridae</taxon>
        <taxon>Pentapetalae</taxon>
        <taxon>asterids</taxon>
        <taxon>lamiids</taxon>
        <taxon>Solanales</taxon>
        <taxon>Solanaceae</taxon>
        <taxon>Nicotianoideae</taxon>
        <taxon>Nicotianeae</taxon>
        <taxon>Nicotiana</taxon>
    </lineage>
</organism>
<sequence>MAYERQSTGVHPSSEHWGIKSGASKSSSSDQLLLMQQNIASIKELLTSMKEEVDKIRAVTKEIGADIAKLRITLQAKKRQGIMAMQDVTEKLAKVTKDIDVPYDILFTKVINTLKYFLGRN</sequence>
<evidence type="ECO:0000313" key="3">
    <source>
        <dbReference type="Proteomes" id="UP000187609"/>
    </source>
</evidence>
<dbReference type="Proteomes" id="UP000187609">
    <property type="component" value="Unassembled WGS sequence"/>
</dbReference>
<accession>A0A314L1Z4</accession>
<proteinExistence type="predicted"/>
<name>A0A314L1Z4_NICAT</name>
<dbReference type="AlphaFoldDB" id="A0A314L1Z4"/>
<dbReference type="Gramene" id="OIT35646">
    <property type="protein sequence ID" value="OIT35646"/>
    <property type="gene ID" value="A4A49_52190"/>
</dbReference>